<comment type="caution">
    <text evidence="3">The sequence shown here is derived from an EMBL/GenBank/DDBJ whole genome shotgun (WGS) entry which is preliminary data.</text>
</comment>
<keyword evidence="4" id="KW-1185">Reference proteome</keyword>
<dbReference type="EMBL" id="SDAM02000148">
    <property type="protein sequence ID" value="KAH6827536.1"/>
    <property type="molecule type" value="Genomic_DNA"/>
</dbReference>
<dbReference type="PANTHER" id="PTHR32410:SF216">
    <property type="entry name" value="PHORBOL-ESTER_DAG-TYPE DOMAIN-CONTAINING PROTEIN"/>
    <property type="match status" value="1"/>
</dbReference>
<keyword evidence="1" id="KW-0677">Repeat</keyword>
<dbReference type="AlphaFoldDB" id="A0AAD4J5E0"/>
<sequence length="231" mass="25961">MSEIGKEMEDEVVVDHWSHHHPLTLVQTSKRHICYGCGRVCSSGEHVYGCSKKCKYTKLLHQECAEMATKIRHPMHPQHILIQEYYSSNASKCAICDLHILGSIGYKCTSSGCEFEIDMMCAQHRGVMDADDDAVIISHPSHPQHPLVRVSRMPCSLRCDACGTSRRGVFYACYVCRYWIHHRCAILPNTIQNMLPMSSALASTLSISGLQTRFHVDPPRPPSSFCNLDIG</sequence>
<evidence type="ECO:0000313" key="4">
    <source>
        <dbReference type="Proteomes" id="UP001190926"/>
    </source>
</evidence>
<dbReference type="InterPro" id="IPR004146">
    <property type="entry name" value="DC1"/>
</dbReference>
<reference evidence="3 4" key="1">
    <citation type="journal article" date="2021" name="Nat. Commun.">
        <title>Incipient diploidization of the medicinal plant Perilla within 10,000 years.</title>
        <authorList>
            <person name="Zhang Y."/>
            <person name="Shen Q."/>
            <person name="Leng L."/>
            <person name="Zhang D."/>
            <person name="Chen S."/>
            <person name="Shi Y."/>
            <person name="Ning Z."/>
            <person name="Chen S."/>
        </authorList>
    </citation>
    <scope>NUCLEOTIDE SEQUENCE [LARGE SCALE GENOMIC DNA]</scope>
    <source>
        <strain evidence="4">cv. PC099</strain>
    </source>
</reference>
<evidence type="ECO:0000256" key="1">
    <source>
        <dbReference type="ARBA" id="ARBA00022737"/>
    </source>
</evidence>
<organism evidence="3 4">
    <name type="scientific">Perilla frutescens var. hirtella</name>
    <name type="common">Perilla citriodora</name>
    <name type="synonym">Perilla setoyensis</name>
    <dbReference type="NCBI Taxonomy" id="608512"/>
    <lineage>
        <taxon>Eukaryota</taxon>
        <taxon>Viridiplantae</taxon>
        <taxon>Streptophyta</taxon>
        <taxon>Embryophyta</taxon>
        <taxon>Tracheophyta</taxon>
        <taxon>Spermatophyta</taxon>
        <taxon>Magnoliopsida</taxon>
        <taxon>eudicotyledons</taxon>
        <taxon>Gunneridae</taxon>
        <taxon>Pentapetalae</taxon>
        <taxon>asterids</taxon>
        <taxon>lamiids</taxon>
        <taxon>Lamiales</taxon>
        <taxon>Lamiaceae</taxon>
        <taxon>Nepetoideae</taxon>
        <taxon>Elsholtzieae</taxon>
        <taxon>Perilla</taxon>
    </lineage>
</organism>
<dbReference type="InterPro" id="IPR046349">
    <property type="entry name" value="C1-like_sf"/>
</dbReference>
<evidence type="ECO:0000259" key="2">
    <source>
        <dbReference type="Pfam" id="PF03107"/>
    </source>
</evidence>
<evidence type="ECO:0000313" key="3">
    <source>
        <dbReference type="EMBL" id="KAH6827536.1"/>
    </source>
</evidence>
<dbReference type="Proteomes" id="UP001190926">
    <property type="component" value="Unassembled WGS sequence"/>
</dbReference>
<name>A0AAD4J5E0_PERFH</name>
<feature type="domain" description="DC1" evidence="2">
    <location>
        <begin position="140"/>
        <end position="185"/>
    </location>
</feature>
<dbReference type="PANTHER" id="PTHR32410">
    <property type="entry name" value="CYSTEINE/HISTIDINE-RICH C1 DOMAIN FAMILY PROTEIN"/>
    <property type="match status" value="1"/>
</dbReference>
<accession>A0AAD4J5E0</accession>
<gene>
    <name evidence="3" type="ORF">C2S53_007881</name>
</gene>
<protein>
    <recommendedName>
        <fullName evidence="2">DC1 domain-containing protein</fullName>
    </recommendedName>
</protein>
<dbReference type="SUPFAM" id="SSF57889">
    <property type="entry name" value="Cysteine-rich domain"/>
    <property type="match status" value="2"/>
</dbReference>
<dbReference type="InterPro" id="IPR053192">
    <property type="entry name" value="Vacuole_Formation_Reg"/>
</dbReference>
<dbReference type="Pfam" id="PF03107">
    <property type="entry name" value="C1_2"/>
    <property type="match status" value="1"/>
</dbReference>
<proteinExistence type="predicted"/>